<sequence length="306" mass="32498">MTIVEQGNGAAPQATDLIKETTTQTFVKDVIEESTRQPVLIDFWAPWCAPCRQLTPLLEKAVRAAGGRVKLVKMNIDEHQSIPAQMGIKSIPAVIAFVDGRPADGFMGAIPESEVKAFIDKLAAGLPGDGGPTAAELLAEADAVLAEGDPATAASIFAEVLGTDGTSVPALAGMARCYVATGALERAKQTLAMIPEAQREDQAVKAVQAAIDLAEQASALGPIAELEQKVAADPLDHQARFDLALAKNAAGQRDEATTHLLEIVKRDRKWNEDGARKQLVLLFDAWGPTDEATVEGRKRLSTILFS</sequence>
<dbReference type="PROSITE" id="PS00194">
    <property type="entry name" value="THIOREDOXIN_1"/>
    <property type="match status" value="1"/>
</dbReference>
<gene>
    <name evidence="6" type="ordered locus">RPE_0410</name>
</gene>
<dbReference type="eggNOG" id="COG3118">
    <property type="taxonomic scope" value="Bacteria"/>
</dbReference>
<dbReference type="PROSITE" id="PS51352">
    <property type="entry name" value="THIOREDOXIN_2"/>
    <property type="match status" value="1"/>
</dbReference>
<dbReference type="Pfam" id="PF14559">
    <property type="entry name" value="TPR_19"/>
    <property type="match status" value="1"/>
</dbReference>
<dbReference type="PANTHER" id="PTHR45663">
    <property type="entry name" value="GEO12009P1"/>
    <property type="match status" value="1"/>
</dbReference>
<dbReference type="CDD" id="cd02956">
    <property type="entry name" value="ybbN"/>
    <property type="match status" value="1"/>
</dbReference>
<proteinExistence type="predicted"/>
<dbReference type="EMBL" id="CP000463">
    <property type="protein sequence ID" value="ABJ04369.1"/>
    <property type="molecule type" value="Genomic_DNA"/>
</dbReference>
<evidence type="ECO:0000259" key="5">
    <source>
        <dbReference type="PROSITE" id="PS51352"/>
    </source>
</evidence>
<accession>Q07UL5</accession>
<feature type="domain" description="Thioredoxin" evidence="5">
    <location>
        <begin position="5"/>
        <end position="124"/>
    </location>
</feature>
<dbReference type="GO" id="GO:0006950">
    <property type="term" value="P:response to stress"/>
    <property type="evidence" value="ECO:0007669"/>
    <property type="project" value="UniProtKB-ARBA"/>
</dbReference>
<dbReference type="Gene3D" id="3.40.30.10">
    <property type="entry name" value="Glutaredoxin"/>
    <property type="match status" value="1"/>
</dbReference>
<dbReference type="Pfam" id="PF14561">
    <property type="entry name" value="TPR_20"/>
    <property type="match status" value="1"/>
</dbReference>
<dbReference type="InterPro" id="IPR036249">
    <property type="entry name" value="Thioredoxin-like_sf"/>
</dbReference>
<keyword evidence="1" id="KW-0813">Transport</keyword>
<reference evidence="6" key="1">
    <citation type="submission" date="2006-09" db="EMBL/GenBank/DDBJ databases">
        <title>Complete sequence of Rhodopseudomonas palustris BisA53.</title>
        <authorList>
            <consortium name="US DOE Joint Genome Institute"/>
            <person name="Copeland A."/>
            <person name="Lucas S."/>
            <person name="Lapidus A."/>
            <person name="Barry K."/>
            <person name="Detter J.C."/>
            <person name="Glavina del Rio T."/>
            <person name="Hammon N."/>
            <person name="Israni S."/>
            <person name="Dalin E."/>
            <person name="Tice H."/>
            <person name="Pitluck S."/>
            <person name="Chain P."/>
            <person name="Malfatti S."/>
            <person name="Shin M."/>
            <person name="Vergez L."/>
            <person name="Schmutz J."/>
            <person name="Larimer F."/>
            <person name="Land M."/>
            <person name="Hauser L."/>
            <person name="Pelletier D.A."/>
            <person name="Kyrpides N."/>
            <person name="Kim E."/>
            <person name="Harwood C.S."/>
            <person name="Oda Y."/>
            <person name="Richardson P."/>
        </authorList>
    </citation>
    <scope>NUCLEOTIDE SEQUENCE [LARGE SCALE GENOMIC DNA]</scope>
    <source>
        <strain evidence="6">BisA53</strain>
    </source>
</reference>
<evidence type="ECO:0000256" key="3">
    <source>
        <dbReference type="ARBA" id="ARBA00023157"/>
    </source>
</evidence>
<dbReference type="Pfam" id="PF00085">
    <property type="entry name" value="Thioredoxin"/>
    <property type="match status" value="1"/>
</dbReference>
<dbReference type="OrthoDB" id="9790390at2"/>
<evidence type="ECO:0000256" key="4">
    <source>
        <dbReference type="ARBA" id="ARBA00023284"/>
    </source>
</evidence>
<keyword evidence="4" id="KW-0676">Redox-active center</keyword>
<dbReference type="KEGG" id="rpe:RPE_0410"/>
<dbReference type="HOGENOM" id="CLU_046120_1_1_5"/>
<evidence type="ECO:0000256" key="2">
    <source>
        <dbReference type="ARBA" id="ARBA00022982"/>
    </source>
</evidence>
<dbReference type="PANTHER" id="PTHR45663:SF11">
    <property type="entry name" value="GEO12009P1"/>
    <property type="match status" value="1"/>
</dbReference>
<organism evidence="6">
    <name type="scientific">Rhodopseudomonas palustris (strain BisA53)</name>
    <dbReference type="NCBI Taxonomy" id="316055"/>
    <lineage>
        <taxon>Bacteria</taxon>
        <taxon>Pseudomonadati</taxon>
        <taxon>Pseudomonadota</taxon>
        <taxon>Alphaproteobacteria</taxon>
        <taxon>Hyphomicrobiales</taxon>
        <taxon>Nitrobacteraceae</taxon>
        <taxon>Rhodopseudomonas</taxon>
    </lineage>
</organism>
<dbReference type="InterPro" id="IPR017937">
    <property type="entry name" value="Thioredoxin_CS"/>
</dbReference>
<keyword evidence="3" id="KW-1015">Disulfide bond</keyword>
<dbReference type="InterPro" id="IPR011990">
    <property type="entry name" value="TPR-like_helical_dom_sf"/>
</dbReference>
<evidence type="ECO:0000313" key="6">
    <source>
        <dbReference type="EMBL" id="ABJ04369.1"/>
    </source>
</evidence>
<protein>
    <submittedName>
        <fullName evidence="6">Thioredoxin domain</fullName>
    </submittedName>
</protein>
<dbReference type="GO" id="GO:0015035">
    <property type="term" value="F:protein-disulfide reductase activity"/>
    <property type="evidence" value="ECO:0007669"/>
    <property type="project" value="TreeGrafter"/>
</dbReference>
<evidence type="ECO:0000256" key="1">
    <source>
        <dbReference type="ARBA" id="ARBA00022448"/>
    </source>
</evidence>
<dbReference type="GO" id="GO:0005829">
    <property type="term" value="C:cytosol"/>
    <property type="evidence" value="ECO:0007669"/>
    <property type="project" value="TreeGrafter"/>
</dbReference>
<dbReference type="AlphaFoldDB" id="Q07UL5"/>
<dbReference type="STRING" id="316055.RPE_0410"/>
<dbReference type="SUPFAM" id="SSF52833">
    <property type="entry name" value="Thioredoxin-like"/>
    <property type="match status" value="1"/>
</dbReference>
<dbReference type="PRINTS" id="PR00421">
    <property type="entry name" value="THIOREDOXIN"/>
</dbReference>
<keyword evidence="2" id="KW-0249">Electron transport</keyword>
<dbReference type="Gene3D" id="1.25.40.10">
    <property type="entry name" value="Tetratricopeptide repeat domain"/>
    <property type="match status" value="2"/>
</dbReference>
<name>Q07UL5_RHOP5</name>
<dbReference type="SUPFAM" id="SSF48452">
    <property type="entry name" value="TPR-like"/>
    <property type="match status" value="1"/>
</dbReference>
<dbReference type="InterPro" id="IPR013766">
    <property type="entry name" value="Thioredoxin_domain"/>
</dbReference>
<dbReference type="GO" id="GO:0045454">
    <property type="term" value="P:cell redox homeostasis"/>
    <property type="evidence" value="ECO:0007669"/>
    <property type="project" value="TreeGrafter"/>
</dbReference>